<organism evidence="4 5">
    <name type="scientific">Alkalimonas delamerensis</name>
    <dbReference type="NCBI Taxonomy" id="265981"/>
    <lineage>
        <taxon>Bacteria</taxon>
        <taxon>Pseudomonadati</taxon>
        <taxon>Pseudomonadota</taxon>
        <taxon>Gammaproteobacteria</taxon>
        <taxon>Alkalimonas</taxon>
    </lineage>
</organism>
<evidence type="ECO:0000256" key="1">
    <source>
        <dbReference type="ARBA" id="ARBA00022723"/>
    </source>
</evidence>
<evidence type="ECO:0000256" key="2">
    <source>
        <dbReference type="ARBA" id="ARBA00023004"/>
    </source>
</evidence>
<evidence type="ECO:0000259" key="3">
    <source>
        <dbReference type="Pfam" id="PF06155"/>
    </source>
</evidence>
<dbReference type="InterPro" id="IPR038492">
    <property type="entry name" value="GBBH-like_N_sf"/>
</dbReference>
<protein>
    <submittedName>
        <fullName evidence="4">Gamma-butyrobetaine hydroxylase-like domain-containing protein</fullName>
    </submittedName>
</protein>
<name>A0ABT9GKW4_9GAMM</name>
<feature type="domain" description="Gamma-butyrobetaine hydroxylase-like N-terminal" evidence="3">
    <location>
        <begin position="12"/>
        <end position="92"/>
    </location>
</feature>
<dbReference type="Gene3D" id="3.30.2020.30">
    <property type="match status" value="1"/>
</dbReference>
<proteinExistence type="predicted"/>
<dbReference type="RefSeq" id="WP_305943833.1">
    <property type="nucleotide sequence ID" value="NZ_JAUZVY010000001.1"/>
</dbReference>
<dbReference type="Proteomes" id="UP001236258">
    <property type="component" value="Unassembled WGS sequence"/>
</dbReference>
<accession>A0ABT9GKW4</accession>
<gene>
    <name evidence="4" type="ORF">Q3O59_01025</name>
</gene>
<keyword evidence="2" id="KW-0408">Iron</keyword>
<reference evidence="4 5" key="1">
    <citation type="submission" date="2023-08" db="EMBL/GenBank/DDBJ databases">
        <authorList>
            <person name="Joshi A."/>
            <person name="Thite S."/>
        </authorList>
    </citation>
    <scope>NUCLEOTIDE SEQUENCE [LARGE SCALE GENOMIC DNA]</scope>
    <source>
        <strain evidence="4 5">1E1</strain>
    </source>
</reference>
<dbReference type="Pfam" id="PF06155">
    <property type="entry name" value="GBBH-like_N"/>
    <property type="match status" value="1"/>
</dbReference>
<comment type="caution">
    <text evidence="4">The sequence shown here is derived from an EMBL/GenBank/DDBJ whole genome shotgun (WGS) entry which is preliminary data.</text>
</comment>
<dbReference type="EMBL" id="JAUZVY010000001">
    <property type="protein sequence ID" value="MDP4527610.1"/>
    <property type="molecule type" value="Genomic_DNA"/>
</dbReference>
<dbReference type="PANTHER" id="PTHR35303:SF5">
    <property type="entry name" value="OS02G0197800 PROTEIN"/>
    <property type="match status" value="1"/>
</dbReference>
<sequence>MSSSPQLTKLHYRKRSKQLELYFADGSTASLSAEFLRVHSPSAEVRGHGKPVLVQGKAQVGIHQLEPSGHYGVCIHFDDGHRSGIYHFDYLHQLASQQQALWQQYQQRLKEAQAKQQQVPIRFFDADAPK</sequence>
<dbReference type="PANTHER" id="PTHR35303">
    <property type="entry name" value="OS02G0197800 PROTEIN"/>
    <property type="match status" value="1"/>
</dbReference>
<keyword evidence="5" id="KW-1185">Reference proteome</keyword>
<evidence type="ECO:0000313" key="4">
    <source>
        <dbReference type="EMBL" id="MDP4527610.1"/>
    </source>
</evidence>
<keyword evidence="1" id="KW-0479">Metal-binding</keyword>
<evidence type="ECO:0000313" key="5">
    <source>
        <dbReference type="Proteomes" id="UP001236258"/>
    </source>
</evidence>
<dbReference type="InterPro" id="IPR010376">
    <property type="entry name" value="GBBH-like_N"/>
</dbReference>